<sequence length="613" mass="65925">MGDQDSVDRDSKLMPPPPYPPSRYRTDSANRYRHLSAPGRVQTRPNDSQSLLLNLLQDTNPSEDVNKVNASNRLSQPIDQKLTAADILKKPANIHFDSSKHIQATANLAKDPCKVNMVNSYITNPLDSSIKSSSAAQLPLSEHPDINLSGDLYKPANVVSNGVIQPTNSVSVRERLKRTLSTQASSAPEPTFPGLSKLNQTVSSLSSTNHYQNLHKTTNVVDSSFIPMEPPETLLRDLGYWKERDLKDLCRNNPALLACNPNIPGPLNPNLPQSSSNISTPSSSNSDSSGGSQASALSALSTMVEGYSGVSKPTTSFPPALLALLNVNENIGLHGYYPLKQNLPGSSQANANVSQQDVFKFLQANAAANSHWRPPAAPPIQELLKQRDTAQLPLAPDSNISGPSNKVAMTNGLCLPTDPFPPALWALLNQQASQTPSTLDGNSISPEGSQTSALSSMTMCNSFNGPGQPAGPLPPALLHLLNHQAAAQTSSTHDPNIPGPSNNNSSFPESSHASAISAMSNANNGRGQPVPPFTPAFLELFKVNLKDDLCISKFAFSAAIVLSDCCSVHPRAFKLEPKLDRKRSTKRQFVWLRPNHCSCANEFSRSLQGEHTI</sequence>
<proteinExistence type="predicted"/>
<name>A0A4U8UMB7_STECR</name>
<accession>A0A4U8UMB7</accession>
<feature type="compositionally biased region" description="Basic and acidic residues" evidence="1">
    <location>
        <begin position="1"/>
        <end position="12"/>
    </location>
</feature>
<dbReference type="Proteomes" id="UP000298663">
    <property type="component" value="Unassembled WGS sequence"/>
</dbReference>
<evidence type="ECO:0000256" key="1">
    <source>
        <dbReference type="SAM" id="MobiDB-lite"/>
    </source>
</evidence>
<dbReference type="EMBL" id="AZBU02000001">
    <property type="protein sequence ID" value="TMS34072.1"/>
    <property type="molecule type" value="Genomic_DNA"/>
</dbReference>
<feature type="region of interest" description="Disordered" evidence="1">
    <location>
        <begin position="485"/>
        <end position="527"/>
    </location>
</feature>
<organism evidence="2 3">
    <name type="scientific">Steinernema carpocapsae</name>
    <name type="common">Entomopathogenic nematode</name>
    <dbReference type="NCBI Taxonomy" id="34508"/>
    <lineage>
        <taxon>Eukaryota</taxon>
        <taxon>Metazoa</taxon>
        <taxon>Ecdysozoa</taxon>
        <taxon>Nematoda</taxon>
        <taxon>Chromadorea</taxon>
        <taxon>Rhabditida</taxon>
        <taxon>Tylenchina</taxon>
        <taxon>Panagrolaimomorpha</taxon>
        <taxon>Strongyloidoidea</taxon>
        <taxon>Steinernematidae</taxon>
        <taxon>Steinernema</taxon>
    </lineage>
</organism>
<gene>
    <name evidence="2" type="ORF">L596_001726</name>
</gene>
<reference evidence="2 3" key="2">
    <citation type="journal article" date="2019" name="G3 (Bethesda)">
        <title>Hybrid Assembly of the Genome of the Entomopathogenic Nematode Steinernema carpocapsae Identifies the X-Chromosome.</title>
        <authorList>
            <person name="Serra L."/>
            <person name="Macchietto M."/>
            <person name="Macias-Munoz A."/>
            <person name="McGill C.J."/>
            <person name="Rodriguez I.M."/>
            <person name="Rodriguez B."/>
            <person name="Murad R."/>
            <person name="Mortazavi A."/>
        </authorList>
    </citation>
    <scope>NUCLEOTIDE SEQUENCE [LARGE SCALE GENOMIC DNA]</scope>
    <source>
        <strain evidence="2 3">ALL</strain>
    </source>
</reference>
<evidence type="ECO:0000313" key="3">
    <source>
        <dbReference type="Proteomes" id="UP000298663"/>
    </source>
</evidence>
<protein>
    <submittedName>
        <fullName evidence="2">Uncharacterized protein</fullName>
    </submittedName>
</protein>
<evidence type="ECO:0000313" key="2">
    <source>
        <dbReference type="EMBL" id="TMS34072.1"/>
    </source>
</evidence>
<feature type="region of interest" description="Disordered" evidence="1">
    <location>
        <begin position="1"/>
        <end position="31"/>
    </location>
</feature>
<keyword evidence="3" id="KW-1185">Reference proteome</keyword>
<feature type="region of interest" description="Disordered" evidence="1">
    <location>
        <begin position="267"/>
        <end position="294"/>
    </location>
</feature>
<feature type="compositionally biased region" description="Low complexity" evidence="1">
    <location>
        <begin position="270"/>
        <end position="294"/>
    </location>
</feature>
<feature type="compositionally biased region" description="Low complexity" evidence="1">
    <location>
        <begin position="495"/>
        <end position="524"/>
    </location>
</feature>
<reference evidence="2 3" key="1">
    <citation type="journal article" date="2015" name="Genome Biol.">
        <title>Comparative genomics of Steinernema reveals deeply conserved gene regulatory networks.</title>
        <authorList>
            <person name="Dillman A.R."/>
            <person name="Macchietto M."/>
            <person name="Porter C.F."/>
            <person name="Rogers A."/>
            <person name="Williams B."/>
            <person name="Antoshechkin I."/>
            <person name="Lee M.M."/>
            <person name="Goodwin Z."/>
            <person name="Lu X."/>
            <person name="Lewis E.E."/>
            <person name="Goodrich-Blair H."/>
            <person name="Stock S.P."/>
            <person name="Adams B.J."/>
            <person name="Sternberg P.W."/>
            <person name="Mortazavi A."/>
        </authorList>
    </citation>
    <scope>NUCLEOTIDE SEQUENCE [LARGE SCALE GENOMIC DNA]</scope>
    <source>
        <strain evidence="2 3">ALL</strain>
    </source>
</reference>
<dbReference type="AlphaFoldDB" id="A0A4U8UMB7"/>
<comment type="caution">
    <text evidence="2">The sequence shown here is derived from an EMBL/GenBank/DDBJ whole genome shotgun (WGS) entry which is preliminary data.</text>
</comment>